<keyword evidence="1" id="KW-0812">Transmembrane</keyword>
<dbReference type="AlphaFoldDB" id="A0A0W0SNF8"/>
<gene>
    <name evidence="2" type="ORF">Lbru_1061</name>
</gene>
<dbReference type="Proteomes" id="UP000054742">
    <property type="component" value="Unassembled WGS sequence"/>
</dbReference>
<feature type="transmembrane region" description="Helical" evidence="1">
    <location>
        <begin position="82"/>
        <end position="103"/>
    </location>
</feature>
<evidence type="ECO:0000256" key="1">
    <source>
        <dbReference type="SAM" id="Phobius"/>
    </source>
</evidence>
<reference evidence="2 3" key="1">
    <citation type="submission" date="2015-11" db="EMBL/GenBank/DDBJ databases">
        <title>Genomic analysis of 38 Legionella species identifies large and diverse effector repertoires.</title>
        <authorList>
            <person name="Burstein D."/>
            <person name="Amaro F."/>
            <person name="Zusman T."/>
            <person name="Lifshitz Z."/>
            <person name="Cohen O."/>
            <person name="Gilbert J.A."/>
            <person name="Pupko T."/>
            <person name="Shuman H.A."/>
            <person name="Segal G."/>
        </authorList>
    </citation>
    <scope>NUCLEOTIDE SEQUENCE [LARGE SCALE GENOMIC DNA]</scope>
    <source>
        <strain evidence="2 3">ATCC 43878</strain>
    </source>
</reference>
<sequence length="127" mass="14358">MEVMALKPAVIRSLMGFLPTLFRVTSNITGLEMPRAVRVPYTFAEFFESTSTLLRYKRSSWKVGDIKKNFSFKCLSSSGIPVIMSAILIVAFTLLFSGFSLSITREPLTYYLPVCVENPRCLICQRT</sequence>
<keyword evidence="1" id="KW-0472">Membrane</keyword>
<evidence type="ECO:0000313" key="3">
    <source>
        <dbReference type="Proteomes" id="UP000054742"/>
    </source>
</evidence>
<keyword evidence="3" id="KW-1185">Reference proteome</keyword>
<evidence type="ECO:0000313" key="2">
    <source>
        <dbReference type="EMBL" id="KTC84846.1"/>
    </source>
</evidence>
<protein>
    <submittedName>
        <fullName evidence="2">Uncharacterized protein</fullName>
    </submittedName>
</protein>
<proteinExistence type="predicted"/>
<accession>A0A0W0SNF8</accession>
<organism evidence="2 3">
    <name type="scientific">Legionella brunensis</name>
    <dbReference type="NCBI Taxonomy" id="29422"/>
    <lineage>
        <taxon>Bacteria</taxon>
        <taxon>Pseudomonadati</taxon>
        <taxon>Pseudomonadota</taxon>
        <taxon>Gammaproteobacteria</taxon>
        <taxon>Legionellales</taxon>
        <taxon>Legionellaceae</taxon>
        <taxon>Legionella</taxon>
    </lineage>
</organism>
<keyword evidence="1" id="KW-1133">Transmembrane helix</keyword>
<dbReference type="EMBL" id="LNXV01000008">
    <property type="protein sequence ID" value="KTC84846.1"/>
    <property type="molecule type" value="Genomic_DNA"/>
</dbReference>
<comment type="caution">
    <text evidence="2">The sequence shown here is derived from an EMBL/GenBank/DDBJ whole genome shotgun (WGS) entry which is preliminary data.</text>
</comment>
<name>A0A0W0SNF8_9GAMM</name>